<sequence>MTSVSTVTASLAPLNVSFDEPSPVAWPSTYTLSSISDYPFGPPQDISIEAYVERRYLECLWMPEILEPLTALVPALQRVTPASDWTPNAGPHPLHSVLDEHLLSLVDIHTKYRKTIPALLEKEGDAQDAEEACIFYAWTHAQPTDESVNEEKWGKEWLYEAEKREILMQILLRMLKLTLPPPPVPKRKRRKDKVAPEPSPYEETVSSLEMLVDRIGIIRQTATSTVKNDQAKAAGKGDAIGRDWAAVFCEDVLKPLFKESLPEQYETLRYHCLPPPSRDVSPARSESSIIDFPQSQSQSIPQQLSRSLSRTTSISSRSGTLNARSLSRISTSQSRSRSGSVEPDPDVRDRSRSVSFASRSAGGIRAPVKAGVRPRGGRVKPKQLSAAPGASKLCKSIFFELQICTYDIFKREFLPQ</sequence>
<reference evidence="3 4" key="1">
    <citation type="submission" date="2013-12" db="EMBL/GenBank/DDBJ databases">
        <authorList>
            <person name="Cubeta M."/>
            <person name="Pakala S."/>
            <person name="Fedorova N."/>
            <person name="Thomas E."/>
            <person name="Dean R."/>
            <person name="Jabaji S."/>
            <person name="Neate S."/>
            <person name="Toda T."/>
            <person name="Tavantzis S."/>
            <person name="Vilgalys R."/>
            <person name="Bharathan N."/>
            <person name="Pakala S."/>
            <person name="Losada L.S."/>
            <person name="Zafar N."/>
            <person name="Nierman W."/>
        </authorList>
    </citation>
    <scope>NUCLEOTIDE SEQUENCE [LARGE SCALE GENOMIC DNA]</scope>
    <source>
        <strain evidence="3 4">123E</strain>
    </source>
</reference>
<protein>
    <submittedName>
        <fullName evidence="3">DNA replication regulator SLD3</fullName>
    </submittedName>
</protein>
<dbReference type="InterPro" id="IPR013948">
    <property type="entry name" value="DNA_replication_reg_Sld3_C"/>
</dbReference>
<dbReference type="HOGENOM" id="CLU_660815_0_0_1"/>
<accession>A0A074RZ82</accession>
<evidence type="ECO:0000313" key="4">
    <source>
        <dbReference type="Proteomes" id="UP000027456"/>
    </source>
</evidence>
<dbReference type="Proteomes" id="UP000027456">
    <property type="component" value="Unassembled WGS sequence"/>
</dbReference>
<name>A0A074RZ82_9AGAM</name>
<feature type="region of interest" description="Disordered" evidence="1">
    <location>
        <begin position="271"/>
        <end position="383"/>
    </location>
</feature>
<comment type="caution">
    <text evidence="3">The sequence shown here is derived from an EMBL/GenBank/DDBJ whole genome shotgun (WGS) entry which is preliminary data.</text>
</comment>
<feature type="compositionally biased region" description="Low complexity" evidence="1">
    <location>
        <begin position="287"/>
        <end position="340"/>
    </location>
</feature>
<feature type="domain" description="DNA replication regulator Sld3 C-terminal" evidence="2">
    <location>
        <begin position="193"/>
        <end position="342"/>
    </location>
</feature>
<evidence type="ECO:0000313" key="3">
    <source>
        <dbReference type="EMBL" id="KEP49978.1"/>
    </source>
</evidence>
<evidence type="ECO:0000259" key="2">
    <source>
        <dbReference type="Pfam" id="PF08639"/>
    </source>
</evidence>
<evidence type="ECO:0000256" key="1">
    <source>
        <dbReference type="SAM" id="MobiDB-lite"/>
    </source>
</evidence>
<dbReference type="STRING" id="1423351.A0A074RZ82"/>
<dbReference type="EMBL" id="AZST01000300">
    <property type="protein sequence ID" value="KEP49978.1"/>
    <property type="molecule type" value="Genomic_DNA"/>
</dbReference>
<gene>
    <name evidence="3" type="ORF">V565_089010</name>
</gene>
<keyword evidence="4" id="KW-1185">Reference proteome</keyword>
<organism evidence="3 4">
    <name type="scientific">Rhizoctonia solani 123E</name>
    <dbReference type="NCBI Taxonomy" id="1423351"/>
    <lineage>
        <taxon>Eukaryota</taxon>
        <taxon>Fungi</taxon>
        <taxon>Dikarya</taxon>
        <taxon>Basidiomycota</taxon>
        <taxon>Agaricomycotina</taxon>
        <taxon>Agaricomycetes</taxon>
        <taxon>Cantharellales</taxon>
        <taxon>Ceratobasidiaceae</taxon>
        <taxon>Rhizoctonia</taxon>
    </lineage>
</organism>
<dbReference type="AlphaFoldDB" id="A0A074RZ82"/>
<dbReference type="OrthoDB" id="3003917at2759"/>
<dbReference type="Gene3D" id="1.20.58.2130">
    <property type="match status" value="1"/>
</dbReference>
<dbReference type="Pfam" id="PF08639">
    <property type="entry name" value="Sld3_STD"/>
    <property type="match status" value="1"/>
</dbReference>
<proteinExistence type="predicted"/>
<feature type="region of interest" description="Disordered" evidence="1">
    <location>
        <begin position="182"/>
        <end position="202"/>
    </location>
</feature>